<feature type="domain" description="Peptidoglycan binding-like" evidence="3">
    <location>
        <begin position="95"/>
        <end position="147"/>
    </location>
</feature>
<dbReference type="Proteomes" id="UP000198771">
    <property type="component" value="Unassembled WGS sequence"/>
</dbReference>
<name>A0A1G6E1V4_9BACT</name>
<dbReference type="SUPFAM" id="SSF47090">
    <property type="entry name" value="PGBD-like"/>
    <property type="match status" value="1"/>
</dbReference>
<proteinExistence type="predicted"/>
<dbReference type="PROSITE" id="PS51257">
    <property type="entry name" value="PROKAR_LIPOPROTEIN"/>
    <property type="match status" value="1"/>
</dbReference>
<feature type="chain" id="PRO_5011517337" evidence="2">
    <location>
        <begin position="21"/>
        <end position="151"/>
    </location>
</feature>
<dbReference type="InterPro" id="IPR036365">
    <property type="entry name" value="PGBD-like_sf"/>
</dbReference>
<dbReference type="AlphaFoldDB" id="A0A1G6E1V4"/>
<evidence type="ECO:0000313" key="5">
    <source>
        <dbReference type="Proteomes" id="UP000198771"/>
    </source>
</evidence>
<accession>A0A1G6E1V4</accession>
<dbReference type="InterPro" id="IPR036366">
    <property type="entry name" value="PGBDSf"/>
</dbReference>
<keyword evidence="5" id="KW-1185">Reference proteome</keyword>
<evidence type="ECO:0000259" key="3">
    <source>
        <dbReference type="Pfam" id="PF01471"/>
    </source>
</evidence>
<feature type="signal peptide" evidence="2">
    <location>
        <begin position="1"/>
        <end position="20"/>
    </location>
</feature>
<organism evidence="4 5">
    <name type="scientific">Desulfonatronum thiosulfatophilum</name>
    <dbReference type="NCBI Taxonomy" id="617002"/>
    <lineage>
        <taxon>Bacteria</taxon>
        <taxon>Pseudomonadati</taxon>
        <taxon>Thermodesulfobacteriota</taxon>
        <taxon>Desulfovibrionia</taxon>
        <taxon>Desulfovibrionales</taxon>
        <taxon>Desulfonatronaceae</taxon>
        <taxon>Desulfonatronum</taxon>
    </lineage>
</organism>
<dbReference type="EMBL" id="FMXO01000015">
    <property type="protein sequence ID" value="SDB51427.1"/>
    <property type="molecule type" value="Genomic_DNA"/>
</dbReference>
<evidence type="ECO:0000256" key="2">
    <source>
        <dbReference type="SAM" id="SignalP"/>
    </source>
</evidence>
<evidence type="ECO:0000256" key="1">
    <source>
        <dbReference type="SAM" id="MobiDB-lite"/>
    </source>
</evidence>
<dbReference type="InterPro" id="IPR002477">
    <property type="entry name" value="Peptidoglycan-bd-like"/>
</dbReference>
<keyword evidence="2" id="KW-0732">Signal</keyword>
<protein>
    <submittedName>
        <fullName evidence="4">Putative peptidoglycan binding domain-containing protein</fullName>
    </submittedName>
</protein>
<reference evidence="4 5" key="1">
    <citation type="submission" date="2016-10" db="EMBL/GenBank/DDBJ databases">
        <authorList>
            <person name="de Groot N.N."/>
        </authorList>
    </citation>
    <scope>NUCLEOTIDE SEQUENCE [LARGE SCALE GENOMIC DNA]</scope>
    <source>
        <strain evidence="4 5">ASO4-2</strain>
    </source>
</reference>
<dbReference type="Gene3D" id="1.10.101.10">
    <property type="entry name" value="PGBD-like superfamily/PGBD"/>
    <property type="match status" value="1"/>
</dbReference>
<feature type="region of interest" description="Disordered" evidence="1">
    <location>
        <begin position="58"/>
        <end position="93"/>
    </location>
</feature>
<gene>
    <name evidence="4" type="ORF">SAMN05660653_02542</name>
</gene>
<sequence>MRRASCLCCIMLLLPLTVFSVSGCATFQTSTPGADTIAIDAAEEASITDVNHELELSDIKGDPGVGNGGRPSLKGASHPAHRTIDPSLSSSGMTTKQAQMRLLYLGYHEVGIADGIMGAKTREALRNFQQDRGIPVTGKIDPATREELMKK</sequence>
<dbReference type="Pfam" id="PF01471">
    <property type="entry name" value="PG_binding_1"/>
    <property type="match status" value="1"/>
</dbReference>
<evidence type="ECO:0000313" key="4">
    <source>
        <dbReference type="EMBL" id="SDB51427.1"/>
    </source>
</evidence>